<dbReference type="EMBL" id="JAIWYP010000005">
    <property type="protein sequence ID" value="KAH3827498.1"/>
    <property type="molecule type" value="Genomic_DNA"/>
</dbReference>
<protein>
    <submittedName>
        <fullName evidence="1">Uncharacterized protein</fullName>
    </submittedName>
</protein>
<reference evidence="1" key="2">
    <citation type="submission" date="2020-11" db="EMBL/GenBank/DDBJ databases">
        <authorList>
            <person name="McCartney M.A."/>
            <person name="Auch B."/>
            <person name="Kono T."/>
            <person name="Mallez S."/>
            <person name="Becker A."/>
            <person name="Gohl D.M."/>
            <person name="Silverstein K.A.T."/>
            <person name="Koren S."/>
            <person name="Bechman K.B."/>
            <person name="Herman A."/>
            <person name="Abrahante J.E."/>
            <person name="Garbe J."/>
        </authorList>
    </citation>
    <scope>NUCLEOTIDE SEQUENCE</scope>
    <source>
        <strain evidence="1">Duluth1</strain>
        <tissue evidence="1">Whole animal</tissue>
    </source>
</reference>
<evidence type="ECO:0000313" key="2">
    <source>
        <dbReference type="Proteomes" id="UP000828390"/>
    </source>
</evidence>
<dbReference type="Proteomes" id="UP000828390">
    <property type="component" value="Unassembled WGS sequence"/>
</dbReference>
<organism evidence="1 2">
    <name type="scientific">Dreissena polymorpha</name>
    <name type="common">Zebra mussel</name>
    <name type="synonym">Mytilus polymorpha</name>
    <dbReference type="NCBI Taxonomy" id="45954"/>
    <lineage>
        <taxon>Eukaryota</taxon>
        <taxon>Metazoa</taxon>
        <taxon>Spiralia</taxon>
        <taxon>Lophotrochozoa</taxon>
        <taxon>Mollusca</taxon>
        <taxon>Bivalvia</taxon>
        <taxon>Autobranchia</taxon>
        <taxon>Heteroconchia</taxon>
        <taxon>Euheterodonta</taxon>
        <taxon>Imparidentia</taxon>
        <taxon>Neoheterodontei</taxon>
        <taxon>Myida</taxon>
        <taxon>Dreissenoidea</taxon>
        <taxon>Dreissenidae</taxon>
        <taxon>Dreissena</taxon>
    </lineage>
</organism>
<comment type="caution">
    <text evidence="1">The sequence shown here is derived from an EMBL/GenBank/DDBJ whole genome shotgun (WGS) entry which is preliminary data.</text>
</comment>
<keyword evidence="2" id="KW-1185">Reference proteome</keyword>
<gene>
    <name evidence="1" type="ORF">DPMN_129433</name>
</gene>
<name>A0A9D4H2M7_DREPO</name>
<accession>A0A9D4H2M7</accession>
<reference evidence="1" key="1">
    <citation type="journal article" date="2019" name="bioRxiv">
        <title>The Genome of the Zebra Mussel, Dreissena polymorpha: A Resource for Invasive Species Research.</title>
        <authorList>
            <person name="McCartney M.A."/>
            <person name="Auch B."/>
            <person name="Kono T."/>
            <person name="Mallez S."/>
            <person name="Zhang Y."/>
            <person name="Obille A."/>
            <person name="Becker A."/>
            <person name="Abrahante J.E."/>
            <person name="Garbe J."/>
            <person name="Badalamenti J.P."/>
            <person name="Herman A."/>
            <person name="Mangelson H."/>
            <person name="Liachko I."/>
            <person name="Sullivan S."/>
            <person name="Sone E.D."/>
            <person name="Koren S."/>
            <person name="Silverstein K.A.T."/>
            <person name="Beckman K.B."/>
            <person name="Gohl D.M."/>
        </authorList>
    </citation>
    <scope>NUCLEOTIDE SEQUENCE</scope>
    <source>
        <strain evidence="1">Duluth1</strain>
        <tissue evidence="1">Whole animal</tissue>
    </source>
</reference>
<sequence>MCPKPGAPGHVLTVGLMRAPWSNDIPLVSIIVYRSNVRLDTIHKHGYTHFCCITTFDCESVIDQQKLNQQITKLMNLWSHPKFTQVVSVNIAAYLKTSGDLRVTRLSISWSISMVAAPISLTRISPVAHSTSGYRFGFQDCSNLLFHLVDWDPV</sequence>
<evidence type="ECO:0000313" key="1">
    <source>
        <dbReference type="EMBL" id="KAH3827498.1"/>
    </source>
</evidence>
<proteinExistence type="predicted"/>
<dbReference type="AlphaFoldDB" id="A0A9D4H2M7"/>